<feature type="compositionally biased region" description="Low complexity" evidence="1">
    <location>
        <begin position="358"/>
        <end position="392"/>
    </location>
</feature>
<feature type="region of interest" description="Disordered" evidence="1">
    <location>
        <begin position="1"/>
        <end position="26"/>
    </location>
</feature>
<protein>
    <submittedName>
        <fullName evidence="2">Uncharacterized protein</fullName>
    </submittedName>
</protein>
<feature type="compositionally biased region" description="Polar residues" evidence="1">
    <location>
        <begin position="305"/>
        <end position="316"/>
    </location>
</feature>
<reference evidence="2" key="1">
    <citation type="submission" date="2020-07" db="EMBL/GenBank/DDBJ databases">
        <authorList>
            <person name="Lin J."/>
        </authorList>
    </citation>
    <scope>NUCLEOTIDE SEQUENCE</scope>
</reference>
<feature type="region of interest" description="Disordered" evidence="1">
    <location>
        <begin position="289"/>
        <end position="408"/>
    </location>
</feature>
<evidence type="ECO:0000313" key="2">
    <source>
        <dbReference type="EMBL" id="CAD1844317.1"/>
    </source>
</evidence>
<organism evidence="2">
    <name type="scientific">Ananas comosus var. bracteatus</name>
    <name type="common">red pineapple</name>
    <dbReference type="NCBI Taxonomy" id="296719"/>
    <lineage>
        <taxon>Eukaryota</taxon>
        <taxon>Viridiplantae</taxon>
        <taxon>Streptophyta</taxon>
        <taxon>Embryophyta</taxon>
        <taxon>Tracheophyta</taxon>
        <taxon>Spermatophyta</taxon>
        <taxon>Magnoliopsida</taxon>
        <taxon>Liliopsida</taxon>
        <taxon>Poales</taxon>
        <taxon>Bromeliaceae</taxon>
        <taxon>Bromelioideae</taxon>
        <taxon>Ananas</taxon>
    </lineage>
</organism>
<sequence length="630" mass="68913">MEPVPLPAPKLRGHLPPSRPPPAGQPYLPGCVAKVETDGMRPEFIKDALLEAWRLGSAEPVGIISWLLSNPRPWRSSSELGSTRVGHLSQPSQTLPQPISSFGELWDINPLSDRRDDVSFLQARIRCPNVHQIPELLNLMVDDRRFRIPIEIDSWEEARPILLGEDLDRRLGLDTTENRRRSSDKLVSALSLPPFREELQAYSPTRWGLAVLCVQRIRTRWRTAARWWTAVCARRRLAGLGESGGRPSGPSFSNSTRSTCLGIPLPPFFFDAPSFSSARPSNSPAFWGHSGCGSSPDPPGCGRGTQSSGPIRNTGKSLPHPPIEPATEPTVSKAELEHTPSDPSAPEPDLSFSEPRPELALPPSEPELQPAPSEPELQPAPSEPELQPAPSEFDLEVAPSPEPNFLPRAPEILPLRQHCLSPSPAAPIPPPEKTKLTPAPVSVHPGSHLTLLLRRSPRLAAKYRGNKKSSLLRAQDLMCKKLKLAKLASKAPHPLSCSLPSPSTATPLPFTPPPPQTVKPALIPHRLQLMRPTLLPCYPPLVLPMLGGVLPFLSPKHRLQLMRPALLPCHPPLVLRCYEGTAYPLTQEEIRQIKASCGIVDMGLRLPTPSKRPQLPTRCSPRTGSLAVGC</sequence>
<gene>
    <name evidence="2" type="ORF">CB5_LOCUS27528</name>
</gene>
<dbReference type="EMBL" id="LR862137">
    <property type="protein sequence ID" value="CAD1844317.1"/>
    <property type="molecule type" value="Genomic_DNA"/>
</dbReference>
<proteinExistence type="predicted"/>
<dbReference type="AlphaFoldDB" id="A0A6V7QN01"/>
<name>A0A6V7QN01_ANACO</name>
<evidence type="ECO:0000256" key="1">
    <source>
        <dbReference type="SAM" id="MobiDB-lite"/>
    </source>
</evidence>
<accession>A0A6V7QN01</accession>